<dbReference type="InParanoid" id="H2Y3R0"/>
<dbReference type="AlphaFoldDB" id="H2Y3R0"/>
<evidence type="ECO:0000256" key="1">
    <source>
        <dbReference type="ARBA" id="ARBA00022737"/>
    </source>
</evidence>
<dbReference type="HOGENOM" id="CLU_1551047_0_0_1"/>
<reference evidence="3" key="1">
    <citation type="journal article" date="2002" name="Science">
        <title>The draft genome of Ciona intestinalis: insights into chordate and vertebrate origins.</title>
        <authorList>
            <person name="Dehal P."/>
            <person name="Satou Y."/>
            <person name="Campbell R.K."/>
            <person name="Chapman J."/>
            <person name="Degnan B."/>
            <person name="De Tomaso A."/>
            <person name="Davidson B."/>
            <person name="Di Gregorio A."/>
            <person name="Gelpke M."/>
            <person name="Goodstein D.M."/>
            <person name="Harafuji N."/>
            <person name="Hastings K.E."/>
            <person name="Ho I."/>
            <person name="Hotta K."/>
            <person name="Huang W."/>
            <person name="Kawashima T."/>
            <person name="Lemaire P."/>
            <person name="Martinez D."/>
            <person name="Meinertzhagen I.A."/>
            <person name="Necula S."/>
            <person name="Nonaka M."/>
            <person name="Putnam N."/>
            <person name="Rash S."/>
            <person name="Saiga H."/>
            <person name="Satake M."/>
            <person name="Terry A."/>
            <person name="Yamada L."/>
            <person name="Wang H.G."/>
            <person name="Awazu S."/>
            <person name="Azumi K."/>
            <person name="Boore J."/>
            <person name="Branno M."/>
            <person name="Chin-Bow S."/>
            <person name="DeSantis R."/>
            <person name="Doyle S."/>
            <person name="Francino P."/>
            <person name="Keys D.N."/>
            <person name="Haga S."/>
            <person name="Hayashi H."/>
            <person name="Hino K."/>
            <person name="Imai K.S."/>
            <person name="Inaba K."/>
            <person name="Kano S."/>
            <person name="Kobayashi K."/>
            <person name="Kobayashi M."/>
            <person name="Lee B.I."/>
            <person name="Makabe K.W."/>
            <person name="Manohar C."/>
            <person name="Matassi G."/>
            <person name="Medina M."/>
            <person name="Mochizuki Y."/>
            <person name="Mount S."/>
            <person name="Morishita T."/>
            <person name="Miura S."/>
            <person name="Nakayama A."/>
            <person name="Nishizaka S."/>
            <person name="Nomoto H."/>
            <person name="Ohta F."/>
            <person name="Oishi K."/>
            <person name="Rigoutsos I."/>
            <person name="Sano M."/>
            <person name="Sasaki A."/>
            <person name="Sasakura Y."/>
            <person name="Shoguchi E."/>
            <person name="Shin-i T."/>
            <person name="Spagnuolo A."/>
            <person name="Stainier D."/>
            <person name="Suzuki M.M."/>
            <person name="Tassy O."/>
            <person name="Takatori N."/>
            <person name="Tokuoka M."/>
            <person name="Yagi K."/>
            <person name="Yoshizaki F."/>
            <person name="Wada S."/>
            <person name="Zhang C."/>
            <person name="Hyatt P.D."/>
            <person name="Larimer F."/>
            <person name="Detter C."/>
            <person name="Doggett N."/>
            <person name="Glavina T."/>
            <person name="Hawkins T."/>
            <person name="Richardson P."/>
            <person name="Lucas S."/>
            <person name="Kohara Y."/>
            <person name="Levine M."/>
            <person name="Satoh N."/>
            <person name="Rokhsar D.S."/>
        </authorList>
    </citation>
    <scope>NUCLEOTIDE SEQUENCE [LARGE SCALE GENOMIC DNA]</scope>
</reference>
<dbReference type="Proteomes" id="UP000008144">
    <property type="component" value="Chromosome 1"/>
</dbReference>
<keyword evidence="1" id="KW-0677">Repeat</keyword>
<accession>H2Y3R0</accession>
<dbReference type="PANTHER" id="PTHR19860:SF40">
    <property type="entry name" value="WD40 REPEAT-CONTAINING PROTEIN"/>
    <property type="match status" value="1"/>
</dbReference>
<organism evidence="2 3">
    <name type="scientific">Ciona intestinalis</name>
    <name type="common">Transparent sea squirt</name>
    <name type="synonym">Ascidia intestinalis</name>
    <dbReference type="NCBI Taxonomy" id="7719"/>
    <lineage>
        <taxon>Eukaryota</taxon>
        <taxon>Metazoa</taxon>
        <taxon>Chordata</taxon>
        <taxon>Tunicata</taxon>
        <taxon>Ascidiacea</taxon>
        <taxon>Phlebobranchia</taxon>
        <taxon>Cionidae</taxon>
        <taxon>Ciona</taxon>
    </lineage>
</organism>
<reference evidence="2" key="4">
    <citation type="submission" date="2025-09" db="UniProtKB">
        <authorList>
            <consortium name="Ensembl"/>
        </authorList>
    </citation>
    <scope>IDENTIFICATION</scope>
</reference>
<dbReference type="Ensembl" id="ENSCINT00000030449.1">
    <property type="protein sequence ID" value="ENSCINP00000036545.1"/>
    <property type="gene ID" value="ENSCING00000023929.1"/>
</dbReference>
<keyword evidence="3" id="KW-1185">Reference proteome</keyword>
<dbReference type="EMBL" id="EAAA01000392">
    <property type="status" value="NOT_ANNOTATED_CDS"/>
    <property type="molecule type" value="Genomic_DNA"/>
</dbReference>
<evidence type="ECO:0000313" key="3">
    <source>
        <dbReference type="Proteomes" id="UP000008144"/>
    </source>
</evidence>
<dbReference type="InterPro" id="IPR051191">
    <property type="entry name" value="DCAF12"/>
</dbReference>
<protein>
    <submittedName>
        <fullName evidence="2">Uncharacterized protein</fullName>
    </submittedName>
</protein>
<dbReference type="STRING" id="7719.ENSCINP00000036545"/>
<sequence>MLSHHGKSLNQSNFNNQLQRMVSKHGASNPLYLQTACQYMRLFSIYETLQEDIDSLPHDLPKLLDAWLTKVEAGSSTLILGLIYCCVNGVGEEDVFEAVQLYKKCIYPEKPRKLKRSTFCRILNNHNIFFTRSRSGSFISFAHKIYADAVKLRYFSGLAGKNKLTLCHKLLAK</sequence>
<name>H2Y3R0_CIOIN</name>
<reference evidence="2" key="3">
    <citation type="submission" date="2025-08" db="UniProtKB">
        <authorList>
            <consortium name="Ensembl"/>
        </authorList>
    </citation>
    <scope>IDENTIFICATION</scope>
</reference>
<evidence type="ECO:0000313" key="2">
    <source>
        <dbReference type="Ensembl" id="ENSCINP00000036545.1"/>
    </source>
</evidence>
<reference evidence="2" key="2">
    <citation type="journal article" date="2008" name="Genome Biol.">
        <title>Improved genome assembly and evidence-based global gene model set for the chordate Ciona intestinalis: new insight into intron and operon populations.</title>
        <authorList>
            <person name="Satou Y."/>
            <person name="Mineta K."/>
            <person name="Ogasawara M."/>
            <person name="Sasakura Y."/>
            <person name="Shoguchi E."/>
            <person name="Ueno K."/>
            <person name="Yamada L."/>
            <person name="Matsumoto J."/>
            <person name="Wasserscheid J."/>
            <person name="Dewar K."/>
            <person name="Wiley G.B."/>
            <person name="Macmil S.L."/>
            <person name="Roe B.A."/>
            <person name="Zeller R.W."/>
            <person name="Hastings K.E."/>
            <person name="Lemaire P."/>
            <person name="Lindquist E."/>
            <person name="Endo T."/>
            <person name="Hotta K."/>
            <person name="Inaba K."/>
        </authorList>
    </citation>
    <scope>NUCLEOTIDE SEQUENCE [LARGE SCALE GENOMIC DNA]</scope>
    <source>
        <strain evidence="2">wild type</strain>
    </source>
</reference>
<dbReference type="PANTHER" id="PTHR19860">
    <property type="entry name" value="DDB1- AND CUL4-ASSOCIATED FACTOR 12-RELATED"/>
    <property type="match status" value="1"/>
</dbReference>
<proteinExistence type="predicted"/>